<keyword evidence="3" id="KW-0813">Transport</keyword>
<comment type="similarity">
    <text evidence="2">Belongs to the YSL (TC 2.A.67.2) family.</text>
</comment>
<comment type="subcellular location">
    <subcellularLocation>
        <location evidence="1">Membrane</location>
        <topology evidence="1">Multi-pass membrane protein</topology>
    </subcellularLocation>
</comment>
<dbReference type="PANTHER" id="PTHR31645:SF0">
    <property type="entry name" value="OLIGOPEPTIDE TRANSPORTER YGL114W-RELATED"/>
    <property type="match status" value="1"/>
</dbReference>
<evidence type="ECO:0000256" key="4">
    <source>
        <dbReference type="ARBA" id="ARBA00022692"/>
    </source>
</evidence>
<name>A0A445KLQ3_GLYSO</name>
<proteinExistence type="inferred from homology"/>
<organism evidence="8 9">
    <name type="scientific">Glycine soja</name>
    <name type="common">Wild soybean</name>
    <dbReference type="NCBI Taxonomy" id="3848"/>
    <lineage>
        <taxon>Eukaryota</taxon>
        <taxon>Viridiplantae</taxon>
        <taxon>Streptophyta</taxon>
        <taxon>Embryophyta</taxon>
        <taxon>Tracheophyta</taxon>
        <taxon>Spermatophyta</taxon>
        <taxon>Magnoliopsida</taxon>
        <taxon>eudicotyledons</taxon>
        <taxon>Gunneridae</taxon>
        <taxon>Pentapetalae</taxon>
        <taxon>rosids</taxon>
        <taxon>fabids</taxon>
        <taxon>Fabales</taxon>
        <taxon>Fabaceae</taxon>
        <taxon>Papilionoideae</taxon>
        <taxon>50 kb inversion clade</taxon>
        <taxon>NPAAA clade</taxon>
        <taxon>indigoferoid/millettioid clade</taxon>
        <taxon>Phaseoleae</taxon>
        <taxon>Glycine</taxon>
        <taxon>Glycine subgen. Soja</taxon>
    </lineage>
</organism>
<dbReference type="Pfam" id="PF03169">
    <property type="entry name" value="OPT"/>
    <property type="match status" value="1"/>
</dbReference>
<comment type="caution">
    <text evidence="8">The sequence shown here is derived from an EMBL/GenBank/DDBJ whole genome shotgun (WGS) entry which is preliminary data.</text>
</comment>
<reference evidence="8 9" key="1">
    <citation type="submission" date="2018-09" db="EMBL/GenBank/DDBJ databases">
        <title>A high-quality reference genome of wild soybean provides a powerful tool to mine soybean genomes.</title>
        <authorList>
            <person name="Xie M."/>
            <person name="Chung C.Y.L."/>
            <person name="Li M.-W."/>
            <person name="Wong F.-L."/>
            <person name="Chan T.-F."/>
            <person name="Lam H.-M."/>
        </authorList>
    </citation>
    <scope>NUCLEOTIDE SEQUENCE [LARGE SCALE GENOMIC DNA]</scope>
    <source>
        <strain evidence="9">cv. W05</strain>
        <tissue evidence="8">Hypocotyl of etiolated seedlings</tissue>
    </source>
</reference>
<evidence type="ECO:0000256" key="3">
    <source>
        <dbReference type="ARBA" id="ARBA00022448"/>
    </source>
</evidence>
<sequence>MPSSLLCKFYLDFSPTYVGCGLICTHLVNCSVFLGAIISWGFLWPFVCEHAGNWYPVDLGSNDFKGLYGYKMHLISYLIGIAIRQDASQYERISFDIVGIDILTIEVRYEHLNVEAEA</sequence>
<keyword evidence="6 7" id="KW-0472">Membrane</keyword>
<dbReference type="AlphaFoldDB" id="A0A445KLQ3"/>
<evidence type="ECO:0000256" key="7">
    <source>
        <dbReference type="SAM" id="Phobius"/>
    </source>
</evidence>
<evidence type="ECO:0000256" key="2">
    <source>
        <dbReference type="ARBA" id="ARBA00010276"/>
    </source>
</evidence>
<dbReference type="PANTHER" id="PTHR31645">
    <property type="entry name" value="OLIGOPEPTIDE TRANSPORTER YGL114W-RELATED"/>
    <property type="match status" value="1"/>
</dbReference>
<dbReference type="InterPro" id="IPR004813">
    <property type="entry name" value="OPT"/>
</dbReference>
<dbReference type="EMBL" id="QZWG01000005">
    <property type="protein sequence ID" value="RZC11819.1"/>
    <property type="molecule type" value="Genomic_DNA"/>
</dbReference>
<evidence type="ECO:0000313" key="9">
    <source>
        <dbReference type="Proteomes" id="UP000289340"/>
    </source>
</evidence>
<keyword evidence="9" id="KW-1185">Reference proteome</keyword>
<evidence type="ECO:0000256" key="1">
    <source>
        <dbReference type="ARBA" id="ARBA00004141"/>
    </source>
</evidence>
<gene>
    <name evidence="8" type="ORF">D0Y65_011859</name>
</gene>
<dbReference type="InterPro" id="IPR045035">
    <property type="entry name" value="YSL-like"/>
</dbReference>
<evidence type="ECO:0000256" key="6">
    <source>
        <dbReference type="ARBA" id="ARBA00023136"/>
    </source>
</evidence>
<keyword evidence="5 7" id="KW-1133">Transmembrane helix</keyword>
<feature type="transmembrane region" description="Helical" evidence="7">
    <location>
        <begin position="21"/>
        <end position="47"/>
    </location>
</feature>
<keyword evidence="4 7" id="KW-0812">Transmembrane</keyword>
<accession>A0A445KLQ3</accession>
<evidence type="ECO:0000256" key="5">
    <source>
        <dbReference type="ARBA" id="ARBA00022989"/>
    </source>
</evidence>
<dbReference type="Proteomes" id="UP000289340">
    <property type="component" value="Chromosome 5"/>
</dbReference>
<protein>
    <submittedName>
        <fullName evidence="8">Putative metal-nicotianamine transporter YSL6</fullName>
    </submittedName>
</protein>
<dbReference type="GO" id="GO:0005774">
    <property type="term" value="C:vacuolar membrane"/>
    <property type="evidence" value="ECO:0007669"/>
    <property type="project" value="TreeGrafter"/>
</dbReference>
<evidence type="ECO:0000313" key="8">
    <source>
        <dbReference type="EMBL" id="RZC11819.1"/>
    </source>
</evidence>
<dbReference type="GO" id="GO:0035673">
    <property type="term" value="F:oligopeptide transmembrane transporter activity"/>
    <property type="evidence" value="ECO:0007669"/>
    <property type="project" value="InterPro"/>
</dbReference>